<dbReference type="InterPro" id="IPR032466">
    <property type="entry name" value="Metal_Hydrolase"/>
</dbReference>
<feature type="binding site" evidence="6">
    <location>
        <begin position="14"/>
        <end position="16"/>
    </location>
    <ligand>
        <name>substrate</name>
    </ligand>
</feature>
<comment type="pathway">
    <text evidence="6">Pyrimidine metabolism; UMP biosynthesis via de novo pathway; (S)-dihydroorotate from bicarbonate: step 3/3.</text>
</comment>
<feature type="binding site" evidence="6">
    <location>
        <position position="14"/>
    </location>
    <ligand>
        <name>Zn(2+)</name>
        <dbReference type="ChEBI" id="CHEBI:29105"/>
        <label>1</label>
    </ligand>
</feature>
<comment type="similarity">
    <text evidence="6">Belongs to the metallo-dependent hydrolases superfamily. DHOase family. Class II DHOase subfamily.</text>
</comment>
<dbReference type="GO" id="GO:0005829">
    <property type="term" value="C:cytosol"/>
    <property type="evidence" value="ECO:0007669"/>
    <property type="project" value="TreeGrafter"/>
</dbReference>
<feature type="binding site" description="via carbamate group" evidence="6">
    <location>
        <position position="94"/>
    </location>
    <ligand>
        <name>Zn(2+)</name>
        <dbReference type="ChEBI" id="CHEBI:29105"/>
        <label>1</label>
    </ligand>
</feature>
<dbReference type="PROSITE" id="PS00483">
    <property type="entry name" value="DIHYDROOROTASE_2"/>
    <property type="match status" value="1"/>
</dbReference>
<keyword evidence="3 6" id="KW-0378">Hydrolase</keyword>
<feature type="binding site" evidence="6">
    <location>
        <position position="131"/>
    </location>
    <ligand>
        <name>substrate</name>
    </ligand>
</feature>
<dbReference type="InterPro" id="IPR004721">
    <property type="entry name" value="DHOdimr"/>
</dbReference>
<evidence type="ECO:0000256" key="3">
    <source>
        <dbReference type="ARBA" id="ARBA00022801"/>
    </source>
</evidence>
<dbReference type="PANTHER" id="PTHR43137">
    <property type="entry name" value="DIHYDROOROTASE"/>
    <property type="match status" value="1"/>
</dbReference>
<feature type="binding site" evidence="6">
    <location>
        <position position="12"/>
    </location>
    <ligand>
        <name>Zn(2+)</name>
        <dbReference type="ChEBI" id="CHEBI:29105"/>
        <label>1</label>
    </ligand>
</feature>
<dbReference type="PANTHER" id="PTHR43137:SF1">
    <property type="entry name" value="DIHYDROOROTASE"/>
    <property type="match status" value="1"/>
</dbReference>
<keyword evidence="4 6" id="KW-0862">Zinc</keyword>
<dbReference type="GO" id="GO:0008270">
    <property type="term" value="F:zinc ion binding"/>
    <property type="evidence" value="ECO:0007669"/>
    <property type="project" value="UniProtKB-UniRule"/>
</dbReference>
<comment type="caution">
    <text evidence="6">Lacks conserved residue(s) required for the propagation of feature annotation.</text>
</comment>
<feature type="binding site" evidence="6">
    <location>
        <position position="131"/>
    </location>
    <ligand>
        <name>Zn(2+)</name>
        <dbReference type="ChEBI" id="CHEBI:29105"/>
        <label>2</label>
    </ligand>
</feature>
<evidence type="ECO:0000256" key="1">
    <source>
        <dbReference type="ARBA" id="ARBA00002368"/>
    </source>
</evidence>
<evidence type="ECO:0000256" key="7">
    <source>
        <dbReference type="NCBIfam" id="TIGR00856"/>
    </source>
</evidence>
<protein>
    <recommendedName>
        <fullName evidence="6 7">Dihydroorotase</fullName>
        <shortName evidence="6">DHOase</shortName>
        <ecNumber evidence="6 7">3.5.2.3</ecNumber>
    </recommendedName>
</protein>
<dbReference type="AlphaFoldDB" id="A0A7U3YPH7"/>
<feature type="active site" evidence="6">
    <location>
        <position position="237"/>
    </location>
</feature>
<dbReference type="Proteomes" id="UP000006365">
    <property type="component" value="Chromosome"/>
</dbReference>
<dbReference type="InterPro" id="IPR002195">
    <property type="entry name" value="Dihydroorotase_CS"/>
</dbReference>
<comment type="function">
    <text evidence="1 6">Catalyzes the reversible cyclization of carbamoyl aspartate to dihydroorotate.</text>
</comment>
<accession>A0A7U3YPH7</accession>
<feature type="binding site" evidence="6">
    <location>
        <position position="165"/>
    </location>
    <ligand>
        <name>Zn(2+)</name>
        <dbReference type="ChEBI" id="CHEBI:29105"/>
        <label>2</label>
    </ligand>
</feature>
<feature type="binding site" evidence="6">
    <location>
        <position position="237"/>
    </location>
    <ligand>
        <name>Zn(2+)</name>
        <dbReference type="ChEBI" id="CHEBI:29105"/>
        <label>1</label>
    </ligand>
</feature>
<keyword evidence="9" id="KW-1185">Reference proteome</keyword>
<gene>
    <name evidence="6" type="primary">pyrC</name>
    <name evidence="8" type="ordered locus">Despr_2996</name>
</gene>
<dbReference type="NCBIfam" id="TIGR00856">
    <property type="entry name" value="pyrC_dimer"/>
    <property type="match status" value="1"/>
</dbReference>
<dbReference type="KEGG" id="dpr:Despr_2996"/>
<dbReference type="HAMAP" id="MF_00219">
    <property type="entry name" value="PyrC_classII"/>
    <property type="match status" value="1"/>
</dbReference>
<feature type="binding site" evidence="6">
    <location>
        <position position="40"/>
    </location>
    <ligand>
        <name>substrate</name>
    </ligand>
</feature>
<comment type="subunit">
    <text evidence="6">Homodimer.</text>
</comment>
<sequence length="332" mass="37754">MHLTLENPLDMHLHLREREMLALVAPCSAAQFAGGVIMPNLVQPVDSLERLRAYRAAILDACAGEPFTPYMTLFFRSYHREELLAARDEIIGLKLYPAGITTQSESGVRDFDRIGDTVALLEDLDIPLLVHGETDGFVMEREREFLRVYQWLAETFPRLRLVMEHITTAEAVELLDRYDNVGATVTLHHLLITLDDVVGGLLQPDLFCKPIAKTPRDREALRQAVLAGHPRLMFGSDSAPHPRHKKECCGCAAGVFSAPVLLPALAQLFEEADCLERLADFVSHHARRFYRLRPPHKQVHLVRAPWTVMEQYETLRPFLAGQTLRWRVEKRP</sequence>
<dbReference type="GO" id="GO:0006207">
    <property type="term" value="P:'de novo' pyrimidine nucleobase biosynthetic process"/>
    <property type="evidence" value="ECO:0007669"/>
    <property type="project" value="TreeGrafter"/>
</dbReference>
<feature type="modified residue" description="N6-carboxylysine" evidence="6">
    <location>
        <position position="94"/>
    </location>
</feature>
<name>A0A7U3YPH7_DESPD</name>
<reference evidence="8 9" key="1">
    <citation type="journal article" date="2011" name="Stand. Genomic Sci.">
        <title>Complete genome sequence of Desulfobulbus propionicus type strain (1pr3).</title>
        <authorList>
            <person name="Pagani I."/>
            <person name="Lapidus A."/>
            <person name="Nolan M."/>
            <person name="Lucas S."/>
            <person name="Hammon N."/>
            <person name="Deshpande S."/>
            <person name="Cheng J.F."/>
            <person name="Chertkov O."/>
            <person name="Davenport K."/>
            <person name="Tapia R."/>
            <person name="Han C."/>
            <person name="Goodwin L."/>
            <person name="Pitluck S."/>
            <person name="Liolios K."/>
            <person name="Mavromatis K."/>
            <person name="Ivanova N."/>
            <person name="Mikhailova N."/>
            <person name="Pati A."/>
            <person name="Chen A."/>
            <person name="Palaniappan K."/>
            <person name="Land M."/>
            <person name="Hauser L."/>
            <person name="Chang Y.J."/>
            <person name="Jeffries C.D."/>
            <person name="Detter J.C."/>
            <person name="Brambilla E."/>
            <person name="Kannan K.P."/>
            <person name="Djao O.D."/>
            <person name="Rohde M."/>
            <person name="Pukall R."/>
            <person name="Spring S."/>
            <person name="Goker M."/>
            <person name="Sikorski J."/>
            <person name="Woyke T."/>
            <person name="Bristow J."/>
            <person name="Eisen J.A."/>
            <person name="Markowitz V."/>
            <person name="Hugenholtz P."/>
            <person name="Kyrpides N.C."/>
            <person name="Klenk H.P."/>
        </authorList>
    </citation>
    <scope>NUCLEOTIDE SEQUENCE [LARGE SCALE GENOMIC DNA]</scope>
    <source>
        <strain evidence="9">ATCC 33891 / DSM 2032 / 1pr3</strain>
    </source>
</reference>
<feature type="binding site" evidence="6">
    <location>
        <position position="241"/>
    </location>
    <ligand>
        <name>substrate</name>
    </ligand>
</feature>
<proteinExistence type="inferred from homology"/>
<evidence type="ECO:0000256" key="6">
    <source>
        <dbReference type="HAMAP-Rule" id="MF_00219"/>
    </source>
</evidence>
<dbReference type="EMBL" id="CP002364">
    <property type="protein sequence ID" value="ADW19129.1"/>
    <property type="molecule type" value="Genomic_DNA"/>
</dbReference>
<dbReference type="UniPathway" id="UPA00070">
    <property type="reaction ID" value="UER00117"/>
</dbReference>
<organism evidence="8 9">
    <name type="scientific">Desulfobulbus propionicus (strain ATCC 33891 / DSM 2032 / VKM B-1956 / 1pr3)</name>
    <dbReference type="NCBI Taxonomy" id="577650"/>
    <lineage>
        <taxon>Bacteria</taxon>
        <taxon>Pseudomonadati</taxon>
        <taxon>Thermodesulfobacteriota</taxon>
        <taxon>Desulfobulbia</taxon>
        <taxon>Desulfobulbales</taxon>
        <taxon>Desulfobulbaceae</taxon>
        <taxon>Desulfobulbus</taxon>
    </lineage>
</organism>
<dbReference type="SUPFAM" id="SSF51556">
    <property type="entry name" value="Metallo-dependent hydrolases"/>
    <property type="match status" value="1"/>
</dbReference>
<evidence type="ECO:0000256" key="2">
    <source>
        <dbReference type="ARBA" id="ARBA00022723"/>
    </source>
</evidence>
<keyword evidence="5 6" id="KW-0665">Pyrimidine biosynthesis</keyword>
<evidence type="ECO:0000313" key="9">
    <source>
        <dbReference type="Proteomes" id="UP000006365"/>
    </source>
</evidence>
<evidence type="ECO:0000256" key="5">
    <source>
        <dbReference type="ARBA" id="ARBA00022975"/>
    </source>
</evidence>
<dbReference type="GO" id="GO:0004151">
    <property type="term" value="F:dihydroorotase activity"/>
    <property type="evidence" value="ECO:0007669"/>
    <property type="project" value="UniProtKB-UniRule"/>
</dbReference>
<dbReference type="EC" id="3.5.2.3" evidence="6 7"/>
<dbReference type="Gene3D" id="3.20.20.140">
    <property type="entry name" value="Metal-dependent hydrolases"/>
    <property type="match status" value="1"/>
</dbReference>
<feature type="binding site" evidence="6">
    <location>
        <position position="253"/>
    </location>
    <ligand>
        <name>substrate</name>
    </ligand>
</feature>
<keyword evidence="2 6" id="KW-0479">Metal-binding</keyword>
<feature type="binding site" description="via carbamate group" evidence="6">
    <location>
        <position position="94"/>
    </location>
    <ligand>
        <name>Zn(2+)</name>
        <dbReference type="ChEBI" id="CHEBI:29105"/>
        <label>2</label>
    </ligand>
</feature>
<dbReference type="GO" id="GO:0044205">
    <property type="term" value="P:'de novo' UMP biosynthetic process"/>
    <property type="evidence" value="ECO:0007669"/>
    <property type="project" value="UniProtKB-UniRule"/>
</dbReference>
<evidence type="ECO:0000256" key="4">
    <source>
        <dbReference type="ARBA" id="ARBA00022833"/>
    </source>
</evidence>
<evidence type="ECO:0000313" key="8">
    <source>
        <dbReference type="EMBL" id="ADW19129.1"/>
    </source>
</evidence>
<comment type="catalytic activity">
    <reaction evidence="6">
        <text>(S)-dihydroorotate + H2O = N-carbamoyl-L-aspartate + H(+)</text>
        <dbReference type="Rhea" id="RHEA:24296"/>
        <dbReference type="ChEBI" id="CHEBI:15377"/>
        <dbReference type="ChEBI" id="CHEBI:15378"/>
        <dbReference type="ChEBI" id="CHEBI:30864"/>
        <dbReference type="ChEBI" id="CHEBI:32814"/>
        <dbReference type="EC" id="3.5.2.3"/>
    </reaction>
</comment>
<dbReference type="RefSeq" id="WP_015725654.1">
    <property type="nucleotide sequence ID" value="NC_014972.1"/>
</dbReference>
<dbReference type="PIRSF" id="PIRSF001237">
    <property type="entry name" value="DHOdimr"/>
    <property type="match status" value="1"/>
</dbReference>
<comment type="cofactor">
    <cofactor evidence="6">
        <name>Zn(2+)</name>
        <dbReference type="ChEBI" id="CHEBI:29105"/>
    </cofactor>
    <text evidence="6">Binds 2 Zn(2+) ions per subunit.</text>
</comment>